<evidence type="ECO:0000256" key="1">
    <source>
        <dbReference type="SAM" id="Phobius"/>
    </source>
</evidence>
<dbReference type="AlphaFoldDB" id="A0A1W0E766"/>
<dbReference type="OrthoDB" id="2143914at2759"/>
<keyword evidence="1" id="KW-0472">Membrane</keyword>
<reference evidence="2 3" key="1">
    <citation type="journal article" date="2017" name="Environ. Microbiol.">
        <title>Decay of the glycolytic pathway and adaptation to intranuclear parasitism within Enterocytozoonidae microsporidia.</title>
        <authorList>
            <person name="Wiredu Boakye D."/>
            <person name="Jaroenlak P."/>
            <person name="Prachumwat A."/>
            <person name="Williams T.A."/>
            <person name="Bateman K.S."/>
            <person name="Itsathitphaisarn O."/>
            <person name="Sritunyalucksana K."/>
            <person name="Paszkiewicz K.H."/>
            <person name="Moore K.A."/>
            <person name="Stentiford G.D."/>
            <person name="Williams B.A."/>
        </authorList>
    </citation>
    <scope>NUCLEOTIDE SEQUENCE [LARGE SCALE GENOMIC DNA]</scope>
    <source>
        <strain evidence="2 3">TH1</strain>
    </source>
</reference>
<comment type="caution">
    <text evidence="2">The sequence shown here is derived from an EMBL/GenBank/DDBJ whole genome shotgun (WGS) entry which is preliminary data.</text>
</comment>
<accession>A0A1W0E766</accession>
<name>A0A1W0E766_9MICR</name>
<feature type="transmembrane region" description="Helical" evidence="1">
    <location>
        <begin position="266"/>
        <end position="289"/>
    </location>
</feature>
<keyword evidence="3" id="KW-1185">Reference proteome</keyword>
<dbReference type="STRING" id="646526.A0A1W0E766"/>
<evidence type="ECO:0000313" key="3">
    <source>
        <dbReference type="Proteomes" id="UP000192758"/>
    </source>
</evidence>
<dbReference type="SUPFAM" id="SSF46689">
    <property type="entry name" value="Homeodomain-like"/>
    <property type="match status" value="1"/>
</dbReference>
<keyword evidence="1" id="KW-1133">Transmembrane helix</keyword>
<keyword evidence="1" id="KW-0812">Transmembrane</keyword>
<protein>
    <submittedName>
        <fullName evidence="2">Uncharacterized protein</fullName>
    </submittedName>
</protein>
<proteinExistence type="predicted"/>
<evidence type="ECO:0000313" key="2">
    <source>
        <dbReference type="EMBL" id="OQS55107.1"/>
    </source>
</evidence>
<dbReference type="Proteomes" id="UP000192758">
    <property type="component" value="Unassembled WGS sequence"/>
</dbReference>
<gene>
    <name evidence="2" type="ORF">EHP00_302</name>
</gene>
<dbReference type="VEuPathDB" id="MicrosporidiaDB:EHP00_302"/>
<organism evidence="2 3">
    <name type="scientific">Ecytonucleospora hepatopenaei</name>
    <dbReference type="NCBI Taxonomy" id="646526"/>
    <lineage>
        <taxon>Eukaryota</taxon>
        <taxon>Fungi</taxon>
        <taxon>Fungi incertae sedis</taxon>
        <taxon>Microsporidia</taxon>
        <taxon>Enterocytozoonidae</taxon>
        <taxon>Ecytonucleospora</taxon>
    </lineage>
</organism>
<dbReference type="EMBL" id="MNPJ01000014">
    <property type="protein sequence ID" value="OQS55107.1"/>
    <property type="molecule type" value="Genomic_DNA"/>
</dbReference>
<sequence>MTKVNIQNENVNIHNEKEKVNIQNENVSVNKLNKKLKKETDYYSKEYTKDEVFEIIYKTTAPLNKNIKKLCLKYNIIIKQGQFSKDEMKIISNTICSYIKSNNVTIEEFKHALLPSEIERKRVKTNVEIKDLMMEVCKKLANRTLKQVFWTIYHNYSIFKGNDHFTLDQDKSLLNLIEQKGKKWTQLQLDMEKRKQTLVNRYMSLMDYNKKTVSMEFLRKVHSLGLPKTENDYKQLSEASQVEISVLKRKIKQYLKGRVFEDMKDILFTVECALVFLVYNFYACIPLNVKEIMEKIKNTVCYTESEIDAFIDNFLNIMQYKTELSVKIEVEDLYWTNIGAYFEIAAKKSKSKFYELKKEFNWIYFNDIYETAIKNIKKFLSEKMLEQAVEKHTNSFDK</sequence>
<dbReference type="InterPro" id="IPR009057">
    <property type="entry name" value="Homeodomain-like_sf"/>
</dbReference>